<name>A0AAU9NPR8_9ASTR</name>
<sequence>MEKCLSQSYLCLRFLFQISKTILIIFHIVSNASHALSDFSTTLNPNNNIQKDTGVISFDFSYPPSYPAGGDFGKGVIDLGGLEVHEGLYFKKIWSIKSGGPDGFGVSFFEPTSIPLGFSLLGHYCNPNSNSIFSSVLTAKDTTRNLYWGSLRRPLDYTLIWTSKGLDISKDVDGYIWMPIPPFDYKAIGHIVTTSPEKPSLDMVRCVRKDFTDVITVDEWIWGRKMVDINMYTTKPNGGVLSVPTGTFLARVNGSDMQELACLKMVRNDTYSAMPNSLQIKKMIEAYAPMVYLHPDEEYLPSSVLWFFQNGAELHRTGMITWPVISDGVNLPSNASVDDLYLDLPSDEAEKERVKKGSLPDATAYVHVKPALGATFTDLAIWLYYPFNGGGKFQLGPFTISLGMIGEHVSDWEHITLRIDNFNGILKSIYLSRHAAGVWVTPHEFEFMNGTRPVVYASLHGHSHYNTPTYHLHSTVEIDENDMKLLEEVLKMDSSKLPVIRAEKILGFGVRDDTGKSNSIMDIASSYQVVCVDYKASYMEPWLNYTGRWGPKFNYTFTKEVIKIANHFPGKFKQLILRILHKLPAELLGEEGPEGPKMKESWTGDERT</sequence>
<dbReference type="InterPro" id="IPR009291">
    <property type="entry name" value="Vps62"/>
</dbReference>
<accession>A0AAU9NPR8</accession>
<evidence type="ECO:0000313" key="2">
    <source>
        <dbReference type="Proteomes" id="UP001157418"/>
    </source>
</evidence>
<keyword evidence="2" id="KW-1185">Reference proteome</keyword>
<comment type="caution">
    <text evidence="1">The sequence shown here is derived from an EMBL/GenBank/DDBJ whole genome shotgun (WGS) entry which is preliminary data.</text>
</comment>
<dbReference type="Pfam" id="PF06101">
    <property type="entry name" value="Vps62"/>
    <property type="match status" value="2"/>
</dbReference>
<organism evidence="1 2">
    <name type="scientific">Lactuca virosa</name>
    <dbReference type="NCBI Taxonomy" id="75947"/>
    <lineage>
        <taxon>Eukaryota</taxon>
        <taxon>Viridiplantae</taxon>
        <taxon>Streptophyta</taxon>
        <taxon>Embryophyta</taxon>
        <taxon>Tracheophyta</taxon>
        <taxon>Spermatophyta</taxon>
        <taxon>Magnoliopsida</taxon>
        <taxon>eudicotyledons</taxon>
        <taxon>Gunneridae</taxon>
        <taxon>Pentapetalae</taxon>
        <taxon>asterids</taxon>
        <taxon>campanulids</taxon>
        <taxon>Asterales</taxon>
        <taxon>Asteraceae</taxon>
        <taxon>Cichorioideae</taxon>
        <taxon>Cichorieae</taxon>
        <taxon>Lactucinae</taxon>
        <taxon>Lactuca</taxon>
    </lineage>
</organism>
<gene>
    <name evidence="1" type="ORF">LVIROSA_LOCUS25805</name>
</gene>
<dbReference type="AlphaFoldDB" id="A0AAU9NPR8"/>
<dbReference type="EMBL" id="CAKMRJ010005098">
    <property type="protein sequence ID" value="CAH1439620.1"/>
    <property type="molecule type" value="Genomic_DNA"/>
</dbReference>
<proteinExistence type="predicted"/>
<reference evidence="1 2" key="1">
    <citation type="submission" date="2022-01" db="EMBL/GenBank/DDBJ databases">
        <authorList>
            <person name="Xiong W."/>
            <person name="Schranz E."/>
        </authorList>
    </citation>
    <scope>NUCLEOTIDE SEQUENCE [LARGE SCALE GENOMIC DNA]</scope>
</reference>
<protein>
    <recommendedName>
        <fullName evidence="3">Vacuolar protein sorting-associated protein 62</fullName>
    </recommendedName>
</protein>
<evidence type="ECO:0008006" key="3">
    <source>
        <dbReference type="Google" id="ProtNLM"/>
    </source>
</evidence>
<evidence type="ECO:0000313" key="1">
    <source>
        <dbReference type="EMBL" id="CAH1439620.1"/>
    </source>
</evidence>
<dbReference type="PANTHER" id="PTHR48219:SF1">
    <property type="entry name" value="VACUOLAR PROTEIN SORTING-ASSOCIATED PROTEIN 62"/>
    <property type="match status" value="1"/>
</dbReference>
<dbReference type="PANTHER" id="PTHR48219">
    <property type="entry name" value="VACUOLAR PROTEIN SORTING-ASSOCIATED PROTEIN 62-RELATED"/>
    <property type="match status" value="1"/>
</dbReference>
<dbReference type="Proteomes" id="UP001157418">
    <property type="component" value="Unassembled WGS sequence"/>
</dbReference>